<dbReference type="AlphaFoldDB" id="A0AAN8XLP3"/>
<evidence type="ECO:0000313" key="2">
    <source>
        <dbReference type="EMBL" id="KAK7083913.1"/>
    </source>
</evidence>
<name>A0AAN8XLP3_HALRR</name>
<keyword evidence="1" id="KW-1133">Transmembrane helix</keyword>
<comment type="caution">
    <text evidence="2">The sequence shown here is derived from an EMBL/GenBank/DDBJ whole genome shotgun (WGS) entry which is preliminary data.</text>
</comment>
<evidence type="ECO:0000256" key="1">
    <source>
        <dbReference type="SAM" id="Phobius"/>
    </source>
</evidence>
<dbReference type="EMBL" id="JAXCGZ010002427">
    <property type="protein sequence ID" value="KAK7083913.1"/>
    <property type="molecule type" value="Genomic_DNA"/>
</dbReference>
<keyword evidence="3" id="KW-1185">Reference proteome</keyword>
<keyword evidence="1" id="KW-0472">Membrane</keyword>
<keyword evidence="1" id="KW-0812">Transmembrane</keyword>
<reference evidence="2 3" key="1">
    <citation type="submission" date="2023-11" db="EMBL/GenBank/DDBJ databases">
        <title>Halocaridina rubra genome assembly.</title>
        <authorList>
            <person name="Smith C."/>
        </authorList>
    </citation>
    <scope>NUCLEOTIDE SEQUENCE [LARGE SCALE GENOMIC DNA]</scope>
    <source>
        <strain evidence="2">EP-1</strain>
        <tissue evidence="2">Whole</tissue>
    </source>
</reference>
<dbReference type="Proteomes" id="UP001381693">
    <property type="component" value="Unassembled WGS sequence"/>
</dbReference>
<proteinExistence type="predicted"/>
<gene>
    <name evidence="2" type="ORF">SK128_013796</name>
</gene>
<sequence length="69" mass="7561">MVRALIEVIIENIARHGTGVLVGDLPKTMVNARHLEFSLMVVATVFVSVGCGIVKRKEEGIKNMALKEK</sequence>
<accession>A0AAN8XLP3</accession>
<organism evidence="2 3">
    <name type="scientific">Halocaridina rubra</name>
    <name type="common">Hawaiian red shrimp</name>
    <dbReference type="NCBI Taxonomy" id="373956"/>
    <lineage>
        <taxon>Eukaryota</taxon>
        <taxon>Metazoa</taxon>
        <taxon>Ecdysozoa</taxon>
        <taxon>Arthropoda</taxon>
        <taxon>Crustacea</taxon>
        <taxon>Multicrustacea</taxon>
        <taxon>Malacostraca</taxon>
        <taxon>Eumalacostraca</taxon>
        <taxon>Eucarida</taxon>
        <taxon>Decapoda</taxon>
        <taxon>Pleocyemata</taxon>
        <taxon>Caridea</taxon>
        <taxon>Atyoidea</taxon>
        <taxon>Atyidae</taxon>
        <taxon>Halocaridina</taxon>
    </lineage>
</organism>
<protein>
    <submittedName>
        <fullName evidence="2">Uncharacterized protein</fullName>
    </submittedName>
</protein>
<evidence type="ECO:0000313" key="3">
    <source>
        <dbReference type="Proteomes" id="UP001381693"/>
    </source>
</evidence>
<feature type="transmembrane region" description="Helical" evidence="1">
    <location>
        <begin position="37"/>
        <end position="54"/>
    </location>
</feature>